<dbReference type="OrthoDB" id="2716688at2"/>
<accession>A0A4R9BM87</accession>
<keyword evidence="3" id="KW-1185">Reference proteome</keyword>
<dbReference type="AlphaFoldDB" id="A0A4R9BM87"/>
<evidence type="ECO:0000256" key="1">
    <source>
        <dbReference type="SAM" id="MobiDB-lite"/>
    </source>
</evidence>
<reference evidence="2 3" key="1">
    <citation type="submission" date="2019-03" db="EMBL/GenBank/DDBJ databases">
        <title>Genomics of glacier-inhabiting Cryobacterium strains.</title>
        <authorList>
            <person name="Liu Q."/>
            <person name="Xin Y.-H."/>
        </authorList>
    </citation>
    <scope>NUCLEOTIDE SEQUENCE [LARGE SCALE GENOMIC DNA]</scope>
    <source>
        <strain evidence="2 3">Sr59</strain>
    </source>
</reference>
<name>A0A4R9BM87_9MICO</name>
<comment type="caution">
    <text evidence="2">The sequence shown here is derived from an EMBL/GenBank/DDBJ whole genome shotgun (WGS) entry which is preliminary data.</text>
</comment>
<organism evidence="2 3">
    <name type="scientific">Cryobacterium lactosi</name>
    <dbReference type="NCBI Taxonomy" id="1259202"/>
    <lineage>
        <taxon>Bacteria</taxon>
        <taxon>Bacillati</taxon>
        <taxon>Actinomycetota</taxon>
        <taxon>Actinomycetes</taxon>
        <taxon>Micrococcales</taxon>
        <taxon>Microbacteriaceae</taxon>
        <taxon>Cryobacterium</taxon>
    </lineage>
</organism>
<gene>
    <name evidence="2" type="ORF">E3T61_14390</name>
</gene>
<feature type="region of interest" description="Disordered" evidence="1">
    <location>
        <begin position="54"/>
        <end position="75"/>
    </location>
</feature>
<dbReference type="Proteomes" id="UP000298468">
    <property type="component" value="Unassembled WGS sequence"/>
</dbReference>
<sequence length="233" mass="25587">MRFSSKTLTAVPGDGRPLPRYSLKQVFSRTLFFVELTEPRGGIGRYAVDVHYDADELSEREPDEEEDSGLREEAASPVALYRDGVQVHRSDLPAVFPVPGGRIEVATTLYGLSRMHFVPDGGEAHVLRPHPHSPEGLRASFARRAPRASRAVGRIAAVVLLAGLALTLPQGLETVTELDLVRGRIGSFTSPIDLPAWANTTLVIMTTLAAIERALTLRRHWLIDIDTMWTGSD</sequence>
<proteinExistence type="predicted"/>
<evidence type="ECO:0000313" key="3">
    <source>
        <dbReference type="Proteomes" id="UP000298468"/>
    </source>
</evidence>
<protein>
    <submittedName>
        <fullName evidence="2">Uncharacterized protein</fullName>
    </submittedName>
</protein>
<dbReference type="EMBL" id="SOHM01000031">
    <property type="protein sequence ID" value="TFD87048.1"/>
    <property type="molecule type" value="Genomic_DNA"/>
</dbReference>
<evidence type="ECO:0000313" key="2">
    <source>
        <dbReference type="EMBL" id="TFD87048.1"/>
    </source>
</evidence>